<dbReference type="SMART" id="SM00842">
    <property type="entry name" value="FtsA"/>
    <property type="match status" value="1"/>
</dbReference>
<sequence length="673" mass="75790">MIESTLSQISTQEIIFSLDIGTKSVVGIIGKKEAEKFIVIDVEIMQYASRAMYDGQIHDIEKVACVAKEVKESLEERTGFKLTEVAIAAAGRALKTCRVRTSREIDATKEIDQTTIHSLEIEAIQKAQEMLDENNNSKDIKYYCVGHTVVNYYLNDSIITSLKGHRGDKIDADVLGTFLPYVVVDSLYTVMHKIGLEVVHLTLEPIAAIHVAIPPKLRLLNLALIDIGAGTSDIAITKDGTVVSFAMASVAGDEITEAIAKEFLLDFDTAEKLKIGLNKEERHTFEDIVGISYKMSTEEIVEKIAHVIENIASEIVNKVIEYNGKSPSAVFCIGGGSQIPTLTKHLASKLELKQERVVVRGTEIIEGIEFRCEKLEGPEFITPIGIGMISIKDREYNFMQIRVNEQVIKLFYAKKLLVSDALIKAGMNAKKLIARRGKSLNIYVNGQLKNIKGGVGEPAKIYLNGKLTSLDGEIKDQDEIKIETATDGIDALCTLKELVKDINFVNFNGLDINLINKLFINEKEVSSEYEIREGDKITFVEIHTVEEILKRFNMHEADYDVYVNGLEVGKDFNLHHKDKIITHERKQMLTQNNDKKNVHINENKKDGKIQVLINEQIVDIPKKERPLIFVDIFDYFDFDRTKVKGNLFMQLNGEKINYTDTIKDGDKIEIYWQ</sequence>
<gene>
    <name evidence="2" type="ORF">EV214_102234</name>
</gene>
<dbReference type="RefSeq" id="WP_132242452.1">
    <property type="nucleotide sequence ID" value="NZ_SLWV01000002.1"/>
</dbReference>
<proteinExistence type="predicted"/>
<dbReference type="InterPro" id="IPR043129">
    <property type="entry name" value="ATPase_NBD"/>
</dbReference>
<feature type="domain" description="SHS2" evidence="1">
    <location>
        <begin position="15"/>
        <end position="212"/>
    </location>
</feature>
<dbReference type="AlphaFoldDB" id="A0A4V2SCI8"/>
<dbReference type="PANTHER" id="PTHR32432">
    <property type="entry name" value="CELL DIVISION PROTEIN FTSA-RELATED"/>
    <property type="match status" value="1"/>
</dbReference>
<dbReference type="OrthoDB" id="9768127at2"/>
<dbReference type="SUPFAM" id="SSF53067">
    <property type="entry name" value="Actin-like ATPase domain"/>
    <property type="match status" value="2"/>
</dbReference>
<reference evidence="2 3" key="1">
    <citation type="submission" date="2019-03" db="EMBL/GenBank/DDBJ databases">
        <title>Genomic Encyclopedia of Type Strains, Phase IV (KMG-IV): sequencing the most valuable type-strain genomes for metagenomic binning, comparative biology and taxonomic classification.</title>
        <authorList>
            <person name="Goeker M."/>
        </authorList>
    </citation>
    <scope>NUCLEOTIDE SEQUENCE [LARGE SCALE GENOMIC DNA]</scope>
    <source>
        <strain evidence="2 3">DSM 102940</strain>
    </source>
</reference>
<comment type="caution">
    <text evidence="2">The sequence shown here is derived from an EMBL/GenBank/DDBJ whole genome shotgun (WGS) entry which is preliminary data.</text>
</comment>
<dbReference type="PANTHER" id="PTHR32432:SF3">
    <property type="entry name" value="ETHANOLAMINE UTILIZATION PROTEIN EUTJ"/>
    <property type="match status" value="1"/>
</dbReference>
<organism evidence="2 3">
    <name type="scientific">Marinisporobacter balticus</name>
    <dbReference type="NCBI Taxonomy" id="2018667"/>
    <lineage>
        <taxon>Bacteria</taxon>
        <taxon>Bacillati</taxon>
        <taxon>Bacillota</taxon>
        <taxon>Clostridia</taxon>
        <taxon>Peptostreptococcales</taxon>
        <taxon>Thermotaleaceae</taxon>
        <taxon>Marinisporobacter</taxon>
    </lineage>
</organism>
<dbReference type="InterPro" id="IPR050696">
    <property type="entry name" value="FtsA/MreB"/>
</dbReference>
<evidence type="ECO:0000313" key="3">
    <source>
        <dbReference type="Proteomes" id="UP000294919"/>
    </source>
</evidence>
<dbReference type="EMBL" id="SLWV01000002">
    <property type="protein sequence ID" value="TCO79510.1"/>
    <property type="molecule type" value="Genomic_DNA"/>
</dbReference>
<keyword evidence="3" id="KW-1185">Reference proteome</keyword>
<dbReference type="CDD" id="cd24004">
    <property type="entry name" value="ASKHA_NBD_PilM-like"/>
    <property type="match status" value="1"/>
</dbReference>
<dbReference type="GO" id="GO:0051301">
    <property type="term" value="P:cell division"/>
    <property type="evidence" value="ECO:0007669"/>
    <property type="project" value="UniProtKB-KW"/>
</dbReference>
<dbReference type="Gene3D" id="3.30.420.40">
    <property type="match status" value="2"/>
</dbReference>
<keyword evidence="2" id="KW-0132">Cell division</keyword>
<dbReference type="Pfam" id="PF14450">
    <property type="entry name" value="FtsA"/>
    <property type="match status" value="1"/>
</dbReference>
<dbReference type="InterPro" id="IPR003494">
    <property type="entry name" value="SHS2_FtsA"/>
</dbReference>
<dbReference type="Proteomes" id="UP000294919">
    <property type="component" value="Unassembled WGS sequence"/>
</dbReference>
<name>A0A4V2SCI8_9FIRM</name>
<keyword evidence="2" id="KW-0131">Cell cycle</keyword>
<protein>
    <submittedName>
        <fullName evidence="2">Cell division protein FtsA</fullName>
    </submittedName>
</protein>
<accession>A0A4V2SCI8</accession>
<evidence type="ECO:0000313" key="2">
    <source>
        <dbReference type="EMBL" id="TCO79510.1"/>
    </source>
</evidence>
<evidence type="ECO:0000259" key="1">
    <source>
        <dbReference type="SMART" id="SM00842"/>
    </source>
</evidence>